<dbReference type="CDD" id="cd06260">
    <property type="entry name" value="DUF820-like"/>
    <property type="match status" value="1"/>
</dbReference>
<dbReference type="InterPro" id="IPR008538">
    <property type="entry name" value="Uma2"/>
</dbReference>
<protein>
    <submittedName>
        <fullName evidence="2">Restriction endonuclease</fullName>
    </submittedName>
</protein>
<evidence type="ECO:0000313" key="3">
    <source>
        <dbReference type="Proteomes" id="UP000050867"/>
    </source>
</evidence>
<organism evidence="2 3">
    <name type="scientific">Wenjunlia vitaminophila</name>
    <name type="common">Streptomyces vitaminophilus</name>
    <dbReference type="NCBI Taxonomy" id="76728"/>
    <lineage>
        <taxon>Bacteria</taxon>
        <taxon>Bacillati</taxon>
        <taxon>Actinomycetota</taxon>
        <taxon>Actinomycetes</taxon>
        <taxon>Kitasatosporales</taxon>
        <taxon>Streptomycetaceae</taxon>
        <taxon>Wenjunlia</taxon>
    </lineage>
</organism>
<accession>A0A0T6LPL1</accession>
<dbReference type="InterPro" id="IPR012296">
    <property type="entry name" value="Nuclease_put_TT1808"/>
</dbReference>
<dbReference type="EMBL" id="LLZU01000035">
    <property type="protein sequence ID" value="KRV47928.1"/>
    <property type="molecule type" value="Genomic_DNA"/>
</dbReference>
<dbReference type="STRING" id="76728.AQ490_05285"/>
<keyword evidence="2" id="KW-0378">Hydrolase</keyword>
<gene>
    <name evidence="2" type="ORF">AQ490_05285</name>
</gene>
<dbReference type="GO" id="GO:0004519">
    <property type="term" value="F:endonuclease activity"/>
    <property type="evidence" value="ECO:0007669"/>
    <property type="project" value="UniProtKB-KW"/>
</dbReference>
<dbReference type="SUPFAM" id="SSF52980">
    <property type="entry name" value="Restriction endonuclease-like"/>
    <property type="match status" value="1"/>
</dbReference>
<comment type="caution">
    <text evidence="2">The sequence shown here is derived from an EMBL/GenBank/DDBJ whole genome shotgun (WGS) entry which is preliminary data.</text>
</comment>
<keyword evidence="2" id="KW-0255">Endonuclease</keyword>
<dbReference type="PANTHER" id="PTHR35400">
    <property type="entry name" value="SLR1083 PROTEIN"/>
    <property type="match status" value="1"/>
</dbReference>
<proteinExistence type="predicted"/>
<dbReference type="AlphaFoldDB" id="A0A0T6LPL1"/>
<reference evidence="2 3" key="1">
    <citation type="submission" date="2015-10" db="EMBL/GenBank/DDBJ databases">
        <title>Draft genome sequence of pyrrolomycin-producing Streptomyces vitaminophilus.</title>
        <authorList>
            <person name="Graham D.E."/>
            <person name="Mahan K.M."/>
            <person name="Klingeman D.M."/>
            <person name="Hettich R.L."/>
            <person name="Parry R.J."/>
        </authorList>
    </citation>
    <scope>NUCLEOTIDE SEQUENCE [LARGE SCALE GENOMIC DNA]</scope>
    <source>
        <strain evidence="2 3">ATCC 31673</strain>
    </source>
</reference>
<dbReference type="InterPro" id="IPR011335">
    <property type="entry name" value="Restrct_endonuc-II-like"/>
</dbReference>
<keyword evidence="3" id="KW-1185">Reference proteome</keyword>
<keyword evidence="2" id="KW-0540">Nuclease</keyword>
<dbReference type="RefSeq" id="WP_026220085.1">
    <property type="nucleotide sequence ID" value="NZ_LLZU01000035.1"/>
</dbReference>
<feature type="domain" description="Putative restriction endonuclease" evidence="1">
    <location>
        <begin position="21"/>
        <end position="191"/>
    </location>
</feature>
<dbReference type="PANTHER" id="PTHR35400:SF3">
    <property type="entry name" value="SLL1072 PROTEIN"/>
    <property type="match status" value="1"/>
</dbReference>
<sequence length="195" mass="22132">MSAESLPTWFYPPPEDGWTAEDLDRLPPTAPERVELIDGALIFMSPQARFHSRVLRRLTTELERVAPSGFGVDSEMTIKLGKRQRPQPDIVVFREDPESPFDQGITVYQPEDVLLVVEVVSPESEVRDRETKPLRYAQAGIPHFWRIEREGAQPVVHVFELEVTTGAYVSTGIMRDRLKVDVPFPVDVELAPLAR</sequence>
<evidence type="ECO:0000259" key="1">
    <source>
        <dbReference type="Pfam" id="PF05685"/>
    </source>
</evidence>
<evidence type="ECO:0000313" key="2">
    <source>
        <dbReference type="EMBL" id="KRV47928.1"/>
    </source>
</evidence>
<dbReference type="OrthoDB" id="5524117at2"/>
<dbReference type="eggNOG" id="COG4636">
    <property type="taxonomic scope" value="Bacteria"/>
</dbReference>
<dbReference type="Proteomes" id="UP000050867">
    <property type="component" value="Unassembled WGS sequence"/>
</dbReference>
<dbReference type="Gene3D" id="3.90.1570.10">
    <property type="entry name" value="tt1808, chain A"/>
    <property type="match status" value="1"/>
</dbReference>
<dbReference type="Pfam" id="PF05685">
    <property type="entry name" value="Uma2"/>
    <property type="match status" value="1"/>
</dbReference>
<name>A0A0T6LPL1_WENVI</name>